<accession>B8LLI5</accession>
<protein>
    <recommendedName>
        <fullName evidence="2">Glycosyltransferase family 28 N-terminal domain-containing protein</fullName>
    </recommendedName>
</protein>
<dbReference type="InterPro" id="IPR050426">
    <property type="entry name" value="Glycosyltransferase_28"/>
</dbReference>
<dbReference type="PANTHER" id="PTHR48050:SF11">
    <property type="entry name" value="GLYCOSYLTRANSFERASE"/>
    <property type="match status" value="1"/>
</dbReference>
<evidence type="ECO:0008006" key="2">
    <source>
        <dbReference type="Google" id="ProtNLM"/>
    </source>
</evidence>
<dbReference type="OMA" id="EKENCHC"/>
<organism evidence="1">
    <name type="scientific">Picea sitchensis</name>
    <name type="common">Sitka spruce</name>
    <name type="synonym">Pinus sitchensis</name>
    <dbReference type="NCBI Taxonomy" id="3332"/>
    <lineage>
        <taxon>Eukaryota</taxon>
        <taxon>Viridiplantae</taxon>
        <taxon>Streptophyta</taxon>
        <taxon>Embryophyta</taxon>
        <taxon>Tracheophyta</taxon>
        <taxon>Spermatophyta</taxon>
        <taxon>Pinopsida</taxon>
        <taxon>Pinidae</taxon>
        <taxon>Conifers I</taxon>
        <taxon>Pinales</taxon>
        <taxon>Pinaceae</taxon>
        <taxon>Picea</taxon>
    </lineage>
</organism>
<dbReference type="EMBL" id="EF676625">
    <property type="protein sequence ID" value="ABR16515.1"/>
    <property type="molecule type" value="mRNA"/>
</dbReference>
<dbReference type="AlphaFoldDB" id="B8LLI5"/>
<evidence type="ECO:0000313" key="1">
    <source>
        <dbReference type="EMBL" id="ABR16515.1"/>
    </source>
</evidence>
<reference evidence="1" key="1">
    <citation type="submission" date="2007-06" db="EMBL/GenBank/DDBJ databases">
        <title>Full length cDNA sequences from Sitka Spruce (Picea sitchensis).</title>
        <authorList>
            <person name="Ralph S.G."/>
            <person name="Chun H.E."/>
            <person name="Liao N."/>
            <person name="Ali J."/>
            <person name="Reid K."/>
            <person name="Kolosova N."/>
            <person name="Cooper N."/>
            <person name="Cullis C."/>
            <person name="Jancsik S."/>
            <person name="Moore R."/>
            <person name="Mayo M."/>
            <person name="Wagner S."/>
            <person name="Holt R.A."/>
            <person name="Jones S.J.M."/>
            <person name="Marra M.A."/>
            <person name="Ritland C.E."/>
            <person name="Ritland K."/>
            <person name="Bohlmann J."/>
        </authorList>
    </citation>
    <scope>NUCLEOTIDE SEQUENCE</scope>
    <source>
        <tissue evidence="1">Green portion of the leader tissue</tissue>
    </source>
</reference>
<dbReference type="PANTHER" id="PTHR48050">
    <property type="entry name" value="STEROL 3-BETA-GLUCOSYLTRANSFERASE"/>
    <property type="match status" value="1"/>
</dbReference>
<proteinExistence type="evidence at transcript level"/>
<sequence length="327" mass="36766">MEAQDGIQKRPRAVFMAFGTKGDVLPVAAVVSALAKEQQHYLFTFITHAAHEYLKLHMAASNVSFCAISTPPVLPLKSNNDEAETGLQKLLPSFKTRAIEHRHRKECLTAVEKIFGKGLEVQGDFIAINFFALEGWHLAEFFQVPCVVTAPYVVPYSAPSTFERRFKIAQPLLYKRLQAASPKKVCWRDVMHWMWPLFTERWASWRTDCLHLSSCPLTDPVTGLPISHGWPESPLLLYGFSKEVVESPDYWPANVHVCGFWFPTMDWESASQVGPQNSHETSVEQPTVDPLKSCENPSAPASMSSFFVDDFMNSCKPIFIGLSSIGR</sequence>
<name>B8LLI5_PICSI</name>
<dbReference type="Gene3D" id="3.40.50.2000">
    <property type="entry name" value="Glycogen Phosphorylase B"/>
    <property type="match status" value="1"/>
</dbReference>
<dbReference type="SUPFAM" id="SSF53756">
    <property type="entry name" value="UDP-Glycosyltransferase/glycogen phosphorylase"/>
    <property type="match status" value="1"/>
</dbReference>